<dbReference type="InterPro" id="IPR003158">
    <property type="entry name" value="Photosyn_RC_cyt_c-su"/>
</dbReference>
<feature type="signal peptide" evidence="9">
    <location>
        <begin position="1"/>
        <end position="18"/>
    </location>
</feature>
<evidence type="ECO:0000313" key="11">
    <source>
        <dbReference type="Proteomes" id="UP001155128"/>
    </source>
</evidence>
<dbReference type="GO" id="GO:0030077">
    <property type="term" value="C:plasma membrane light-harvesting complex"/>
    <property type="evidence" value="ECO:0007669"/>
    <property type="project" value="InterPro"/>
</dbReference>
<evidence type="ECO:0000313" key="10">
    <source>
        <dbReference type="EMBL" id="MCM8557290.1"/>
    </source>
</evidence>
<comment type="function">
    <text evidence="1">The reaction center of purple bacteria contains a tightly bound cytochrome molecule which re-reduces the photo oxidized primary electron donor.</text>
</comment>
<evidence type="ECO:0000256" key="7">
    <source>
        <dbReference type="ARBA" id="ARBA00022982"/>
    </source>
</evidence>
<dbReference type="GO" id="GO:0009055">
    <property type="term" value="F:electron transfer activity"/>
    <property type="evidence" value="ECO:0007669"/>
    <property type="project" value="InterPro"/>
</dbReference>
<proteinExistence type="predicted"/>
<keyword evidence="11" id="KW-1185">Reference proteome</keyword>
<evidence type="ECO:0000256" key="5">
    <source>
        <dbReference type="ARBA" id="ARBA00022617"/>
    </source>
</evidence>
<evidence type="ECO:0000256" key="6">
    <source>
        <dbReference type="ARBA" id="ARBA00022723"/>
    </source>
</evidence>
<dbReference type="Gene3D" id="1.10.468.10">
    <property type="entry name" value="Photosynthetic Reaction Center, subunit C, domain 2"/>
    <property type="match status" value="1"/>
</dbReference>
<evidence type="ECO:0000256" key="3">
    <source>
        <dbReference type="ARBA" id="ARBA00022448"/>
    </source>
</evidence>
<sequence length="144" mass="15632">MKRSIAALAIGATAFAVAAANAHPEHADRLANAQVLDPHTPKEDVTALMKHFTQALGVRCSYCHVGEEGAPLSTYDFASDAKAEKRRAREMMRLTMMINESDMLPGEPFASHTAMDRNRVNCITCHQGNTRPATTLPEDAPDAL</sequence>
<dbReference type="InterPro" id="IPR036280">
    <property type="entry name" value="Multihaem_cyt_sf"/>
</dbReference>
<dbReference type="EMBL" id="JAMSHT010000001">
    <property type="protein sequence ID" value="MCM8557290.1"/>
    <property type="molecule type" value="Genomic_DNA"/>
</dbReference>
<comment type="caution">
    <text evidence="10">The sequence shown here is derived from an EMBL/GenBank/DDBJ whole genome shotgun (WGS) entry which is preliminary data.</text>
</comment>
<dbReference type="GO" id="GO:0019684">
    <property type="term" value="P:photosynthesis, light reaction"/>
    <property type="evidence" value="ECO:0007669"/>
    <property type="project" value="InterPro"/>
</dbReference>
<keyword evidence="4" id="KW-0602">Photosynthesis</keyword>
<keyword evidence="3" id="KW-0813">Transport</keyword>
<dbReference type="AlphaFoldDB" id="A0A9X2J2R1"/>
<accession>A0A9X2J2R1</accession>
<dbReference type="GO" id="GO:0020037">
    <property type="term" value="F:heme binding"/>
    <property type="evidence" value="ECO:0007669"/>
    <property type="project" value="InterPro"/>
</dbReference>
<evidence type="ECO:0000256" key="2">
    <source>
        <dbReference type="ARBA" id="ARBA00015978"/>
    </source>
</evidence>
<organism evidence="10 11">
    <name type="scientific">Sphingomicrobium sediminis</name>
    <dbReference type="NCBI Taxonomy" id="2950949"/>
    <lineage>
        <taxon>Bacteria</taxon>
        <taxon>Pseudomonadati</taxon>
        <taxon>Pseudomonadota</taxon>
        <taxon>Alphaproteobacteria</taxon>
        <taxon>Sphingomonadales</taxon>
        <taxon>Sphingomonadaceae</taxon>
        <taxon>Sphingomicrobium</taxon>
    </lineage>
</organism>
<protein>
    <recommendedName>
        <fullName evidence="2">Photosynthetic reaction center cytochrome c subunit</fullName>
    </recommendedName>
</protein>
<gene>
    <name evidence="10" type="ORF">NDO55_05585</name>
</gene>
<keyword evidence="9" id="KW-0732">Signal</keyword>
<dbReference type="NCBIfam" id="NF033196">
    <property type="entry name" value="c_type_nonphoto"/>
    <property type="match status" value="1"/>
</dbReference>
<dbReference type="SUPFAM" id="SSF48695">
    <property type="entry name" value="Multiheme cytochromes"/>
    <property type="match status" value="1"/>
</dbReference>
<feature type="chain" id="PRO_5040911145" description="Photosynthetic reaction center cytochrome c subunit" evidence="9">
    <location>
        <begin position="19"/>
        <end position="144"/>
    </location>
</feature>
<evidence type="ECO:0000256" key="8">
    <source>
        <dbReference type="ARBA" id="ARBA00023004"/>
    </source>
</evidence>
<evidence type="ECO:0000256" key="9">
    <source>
        <dbReference type="SAM" id="SignalP"/>
    </source>
</evidence>
<dbReference type="RefSeq" id="WP_252113236.1">
    <property type="nucleotide sequence ID" value="NZ_JAMSHT010000001.1"/>
</dbReference>
<keyword evidence="7" id="KW-0249">Electron transport</keyword>
<keyword evidence="8" id="KW-0408">Iron</keyword>
<evidence type="ECO:0000256" key="1">
    <source>
        <dbReference type="ARBA" id="ARBA00003196"/>
    </source>
</evidence>
<dbReference type="GO" id="GO:0005506">
    <property type="term" value="F:iron ion binding"/>
    <property type="evidence" value="ECO:0007669"/>
    <property type="project" value="InterPro"/>
</dbReference>
<keyword evidence="5" id="KW-0349">Heme</keyword>
<dbReference type="Proteomes" id="UP001155128">
    <property type="component" value="Unassembled WGS sequence"/>
</dbReference>
<name>A0A9X2J2R1_9SPHN</name>
<evidence type="ECO:0000256" key="4">
    <source>
        <dbReference type="ARBA" id="ARBA00022531"/>
    </source>
</evidence>
<dbReference type="InterPro" id="IPR023119">
    <property type="entry name" value="Multihaem_cyt_PRC_cyt_su-like"/>
</dbReference>
<keyword evidence="6" id="KW-0479">Metal-binding</keyword>
<dbReference type="Pfam" id="PF02276">
    <property type="entry name" value="CytoC_RC"/>
    <property type="match status" value="1"/>
</dbReference>
<reference evidence="10" key="1">
    <citation type="submission" date="2022-06" db="EMBL/GenBank/DDBJ databases">
        <title>Sphingomicrobium sedimins sp. nov., a marine bacterium isolated from tidal flat.</title>
        <authorList>
            <person name="Kim C.-H."/>
            <person name="Yoo Y."/>
            <person name="Kim J.-J."/>
        </authorList>
    </citation>
    <scope>NUCLEOTIDE SEQUENCE</scope>
    <source>
        <strain evidence="10">GRR-S6-50</strain>
    </source>
</reference>